<evidence type="ECO:0000313" key="1">
    <source>
        <dbReference type="EMBL" id="GAA3167656.1"/>
    </source>
</evidence>
<dbReference type="Proteomes" id="UP001499924">
    <property type="component" value="Unassembled WGS sequence"/>
</dbReference>
<sequence length="79" mass="8872">MRVLDGSQPLRLVMRYADGGWAFLCNTTAHIDDLVSVHAHHLFDEFPRDLAALGPLPPGHLAVRDQPGSPWRIEPYVEE</sequence>
<comment type="caution">
    <text evidence="1">The sequence shown here is derived from an EMBL/GenBank/DDBJ whole genome shotgun (WGS) entry which is preliminary data.</text>
</comment>
<organism evidence="1 2">
    <name type="scientific">Blastococcus jejuensis</name>
    <dbReference type="NCBI Taxonomy" id="351224"/>
    <lineage>
        <taxon>Bacteria</taxon>
        <taxon>Bacillati</taxon>
        <taxon>Actinomycetota</taxon>
        <taxon>Actinomycetes</taxon>
        <taxon>Geodermatophilales</taxon>
        <taxon>Geodermatophilaceae</taxon>
        <taxon>Blastococcus</taxon>
    </lineage>
</organism>
<proteinExistence type="predicted"/>
<evidence type="ECO:0000313" key="2">
    <source>
        <dbReference type="Proteomes" id="UP001499924"/>
    </source>
</evidence>
<name>A0ABP6P5A4_9ACTN</name>
<keyword evidence="2" id="KW-1185">Reference proteome</keyword>
<protein>
    <submittedName>
        <fullName evidence="1">Uncharacterized protein</fullName>
    </submittedName>
</protein>
<gene>
    <name evidence="1" type="ORF">GCM10010531_20560</name>
</gene>
<reference evidence="2" key="1">
    <citation type="journal article" date="2019" name="Int. J. Syst. Evol. Microbiol.">
        <title>The Global Catalogue of Microorganisms (GCM) 10K type strain sequencing project: providing services to taxonomists for standard genome sequencing and annotation.</title>
        <authorList>
            <consortium name="The Broad Institute Genomics Platform"/>
            <consortium name="The Broad Institute Genome Sequencing Center for Infectious Disease"/>
            <person name="Wu L."/>
            <person name="Ma J."/>
        </authorList>
    </citation>
    <scope>NUCLEOTIDE SEQUENCE [LARGE SCALE GENOMIC DNA]</scope>
    <source>
        <strain evidence="2">JCM 15614</strain>
    </source>
</reference>
<dbReference type="EMBL" id="BAAAVV010000004">
    <property type="protein sequence ID" value="GAA3167656.1"/>
    <property type="molecule type" value="Genomic_DNA"/>
</dbReference>
<accession>A0ABP6P5A4</accession>